<evidence type="ECO:0000259" key="1">
    <source>
        <dbReference type="SMART" id="SM00721"/>
    </source>
</evidence>
<feature type="domain" description="BAR" evidence="1">
    <location>
        <begin position="3"/>
        <end position="218"/>
    </location>
</feature>
<dbReference type="Gene3D" id="1.20.1270.60">
    <property type="entry name" value="Arfaptin homology (AH) domain/BAR domain"/>
    <property type="match status" value="1"/>
</dbReference>
<dbReference type="WBParaSite" id="MCU_004935-RA">
    <property type="protein sequence ID" value="MCU_004935-RA"/>
    <property type="gene ID" value="MCU_004935"/>
</dbReference>
<evidence type="ECO:0000313" key="2">
    <source>
        <dbReference type="WBParaSite" id="MCU_004935-RA"/>
    </source>
</evidence>
<dbReference type="SUPFAM" id="SSF103657">
    <property type="entry name" value="BAR/IMD domain-like"/>
    <property type="match status" value="1"/>
</dbReference>
<name>A0A5K3F4U1_MESCO</name>
<accession>A0A5K3F4U1</accession>
<dbReference type="InterPro" id="IPR004148">
    <property type="entry name" value="BAR_dom"/>
</dbReference>
<dbReference type="SMART" id="SM00721">
    <property type="entry name" value="BAR"/>
    <property type="match status" value="1"/>
</dbReference>
<dbReference type="AlphaFoldDB" id="A0A5K3F4U1"/>
<organism evidence="2">
    <name type="scientific">Mesocestoides corti</name>
    <name type="common">Flatworm</name>
    <dbReference type="NCBI Taxonomy" id="53468"/>
    <lineage>
        <taxon>Eukaryota</taxon>
        <taxon>Metazoa</taxon>
        <taxon>Spiralia</taxon>
        <taxon>Lophotrochozoa</taxon>
        <taxon>Platyhelminthes</taxon>
        <taxon>Cestoda</taxon>
        <taxon>Eucestoda</taxon>
        <taxon>Cyclophyllidea</taxon>
        <taxon>Mesocestoididae</taxon>
        <taxon>Mesocestoides</taxon>
    </lineage>
</organism>
<dbReference type="Pfam" id="PF03114">
    <property type="entry name" value="BAR"/>
    <property type="match status" value="1"/>
</dbReference>
<proteinExistence type="predicted"/>
<dbReference type="GO" id="GO:0005737">
    <property type="term" value="C:cytoplasm"/>
    <property type="evidence" value="ECO:0007669"/>
    <property type="project" value="InterPro"/>
</dbReference>
<reference evidence="2" key="1">
    <citation type="submission" date="2019-11" db="UniProtKB">
        <authorList>
            <consortium name="WormBaseParasite"/>
        </authorList>
    </citation>
    <scope>IDENTIFICATION</scope>
</reference>
<dbReference type="InterPro" id="IPR027267">
    <property type="entry name" value="AH/BAR_dom_sf"/>
</dbReference>
<sequence>MVDYDKETRNLLDRVDRLQECCKSLQRSLVNYTTHSENSKKGFEKLVSKKSSVTSYSPSGLLGLLFMKYADEYKGTDLSEPFCVLGTTFTSLCTEEITLSDDIKKHLLGSCTTFLEVTWPPLQKEIKSLENLRVAYDSAVKKVVKNTHADKSSKLDSVAKECKEKYEAQVLRTTTLLKHACETESTLKSGLKRLAHAQMDYHKSCLKYLADSIAKISAE</sequence>
<protein>
    <submittedName>
        <fullName evidence="2">BAR domain-containing protein</fullName>
    </submittedName>
</protein>